<dbReference type="InterPro" id="IPR015982">
    <property type="entry name" value="Baseplate_struct_Gp11_N_sf"/>
</dbReference>
<reference evidence="2 3" key="1">
    <citation type="submission" date="2015-03" db="EMBL/GenBank/DDBJ databases">
        <authorList>
            <person name="Melo L.D.R."/>
            <person name="Veiga P."/>
            <person name="Cerca N."/>
            <person name="Kropinski A.M."/>
            <person name="Azeredo J."/>
            <person name="Almeida C."/>
            <person name="Sillankorva S."/>
        </authorList>
    </citation>
    <scope>NUCLEOTIDE SEQUENCE [LARGE SCALE GENOMIC DNA]</scope>
</reference>
<evidence type="ECO:0000256" key="1">
    <source>
        <dbReference type="SAM" id="MobiDB-lite"/>
    </source>
</evidence>
<evidence type="ECO:0000313" key="3">
    <source>
        <dbReference type="Proteomes" id="UP000202749"/>
    </source>
</evidence>
<dbReference type="Proteomes" id="UP000202749">
    <property type="component" value="Segment"/>
</dbReference>
<dbReference type="Gene3D" id="2.20.20.20">
    <property type="entry name" value="Baseplate structural protein gp11, C-terminal domain"/>
    <property type="match status" value="1"/>
</dbReference>
<dbReference type="SUPFAM" id="SSF56558">
    <property type="entry name" value="Baseplate structural protein gp11"/>
    <property type="match status" value="1"/>
</dbReference>
<protein>
    <submittedName>
        <fullName evidence="2">Baseplate wedge subunit and tail pin</fullName>
    </submittedName>
</protein>
<proteinExistence type="predicted"/>
<dbReference type="EMBL" id="KP890823">
    <property type="protein sequence ID" value="AKA62007.1"/>
    <property type="molecule type" value="Genomic_DNA"/>
</dbReference>
<feature type="compositionally biased region" description="Low complexity" evidence="1">
    <location>
        <begin position="1"/>
        <end position="14"/>
    </location>
</feature>
<dbReference type="InterPro" id="IPR036214">
    <property type="entry name" value="Gp11_sf"/>
</dbReference>
<dbReference type="InterPro" id="IPR014791">
    <property type="entry name" value="Baseplate_struct_Gp11"/>
</dbReference>
<name>A0A0G2SSQ1_9CAUD</name>
<feature type="region of interest" description="Disordered" evidence="1">
    <location>
        <begin position="1"/>
        <end position="20"/>
    </location>
</feature>
<dbReference type="GeneID" id="26622944"/>
<dbReference type="Gene3D" id="1.10.286.30">
    <property type="entry name" value="Baseplate structural protein GP11, N-terminal domain"/>
    <property type="match status" value="1"/>
</dbReference>
<sequence length="206" mass="22619">MKNNNVSHSSPNSSEIYYSVGNDTLSGNRVPLGTQDTRQSSLNVYQPNVQAALDDFKGAFLPLNALIYNTDGENPQGASQVDFVDFSGTVEGTGPVIVQIFGIPLQVTGGNTASEVREAFENLAQDLVAKNQYFSFVQKESETRLTVKYIDYRDHDAINTYSNGINISTEIQSPAKYGYGTWVKLGVKNETLGDTELPVYVFKRIA</sequence>
<dbReference type="InterPro" id="IPR043180">
    <property type="entry name" value="Baseplate_struct_Gp11_C"/>
</dbReference>
<dbReference type="InterPro" id="IPR015976">
    <property type="entry name" value="Phage_T4_Gp11_C"/>
</dbReference>
<accession>A0A0G2SSQ1</accession>
<dbReference type="Gene3D" id="3.90.1160.10">
    <property type="entry name" value="Baseplate structural protein gp11, finger domain"/>
    <property type="match status" value="1"/>
</dbReference>
<dbReference type="RefSeq" id="YP_009195563.1">
    <property type="nucleotide sequence ID" value="NC_028762.1"/>
</dbReference>
<dbReference type="OrthoDB" id="8112at10239"/>
<evidence type="ECO:0000313" key="2">
    <source>
        <dbReference type="EMBL" id="AKA62007.1"/>
    </source>
</evidence>
<organism evidence="2 3">
    <name type="scientific">Proteus phage vB_PmiM_Pm5461</name>
    <dbReference type="NCBI Taxonomy" id="1636250"/>
    <lineage>
        <taxon>Viruses</taxon>
        <taxon>Duplodnaviria</taxon>
        <taxon>Heunggongvirae</taxon>
        <taxon>Uroviricota</taxon>
        <taxon>Caudoviricetes</taxon>
        <taxon>Pantevenvirales</taxon>
        <taxon>Straboviridae</taxon>
        <taxon>Bragavirus</taxon>
        <taxon>Bragavirus pm5461</taxon>
    </lineage>
</organism>
<gene>
    <name evidence="2" type="ORF">Pm5461_141</name>
</gene>
<keyword evidence="3" id="KW-1185">Reference proteome</keyword>
<dbReference type="KEGG" id="vg:26622944"/>
<dbReference type="Pfam" id="PF08677">
    <property type="entry name" value="GP11"/>
    <property type="match status" value="1"/>
</dbReference>